<evidence type="ECO:0000256" key="6">
    <source>
        <dbReference type="ARBA" id="ARBA00023004"/>
    </source>
</evidence>
<feature type="domain" description="TonB-dependent receptor-like beta-barrel" evidence="14">
    <location>
        <begin position="270"/>
        <end position="724"/>
    </location>
</feature>
<dbReference type="PANTHER" id="PTHR32552">
    <property type="entry name" value="FERRICHROME IRON RECEPTOR-RELATED"/>
    <property type="match status" value="1"/>
</dbReference>
<dbReference type="Pfam" id="PF00593">
    <property type="entry name" value="TonB_dep_Rec_b-barrel"/>
    <property type="match status" value="1"/>
</dbReference>
<evidence type="ECO:0000259" key="14">
    <source>
        <dbReference type="Pfam" id="PF00593"/>
    </source>
</evidence>
<dbReference type="Gene3D" id="2.40.170.20">
    <property type="entry name" value="TonB-dependent receptor, beta-barrel domain"/>
    <property type="match status" value="1"/>
</dbReference>
<keyword evidence="17" id="KW-1185">Reference proteome</keyword>
<evidence type="ECO:0000256" key="9">
    <source>
        <dbReference type="ARBA" id="ARBA00023136"/>
    </source>
</evidence>
<keyword evidence="7" id="KW-0406">Ion transport</keyword>
<dbReference type="GO" id="GO:0009279">
    <property type="term" value="C:cell outer membrane"/>
    <property type="evidence" value="ECO:0007669"/>
    <property type="project" value="UniProtKB-SubCell"/>
</dbReference>
<reference evidence="17" key="1">
    <citation type="submission" date="2018-05" db="EMBL/GenBank/DDBJ databases">
        <authorList>
            <person name="Li X."/>
        </authorList>
    </citation>
    <scope>NUCLEOTIDE SEQUENCE [LARGE SCALE GENOMIC DNA]</scope>
    <source>
        <strain evidence="17">HKS-05</strain>
    </source>
</reference>
<evidence type="ECO:0000256" key="2">
    <source>
        <dbReference type="ARBA" id="ARBA00022448"/>
    </source>
</evidence>
<evidence type="ECO:0000313" key="16">
    <source>
        <dbReference type="EMBL" id="RAK61737.1"/>
    </source>
</evidence>
<evidence type="ECO:0000313" key="17">
    <source>
        <dbReference type="Proteomes" id="UP000249842"/>
    </source>
</evidence>
<dbReference type="InterPro" id="IPR000531">
    <property type="entry name" value="Beta-barrel_TonB"/>
</dbReference>
<keyword evidence="16" id="KW-0675">Receptor</keyword>
<evidence type="ECO:0000256" key="8">
    <source>
        <dbReference type="ARBA" id="ARBA00023077"/>
    </source>
</evidence>
<keyword evidence="8 12" id="KW-0798">TonB box</keyword>
<keyword evidence="2 11" id="KW-0813">Transport</keyword>
<accession>A0A328B4D6</accession>
<evidence type="ECO:0000256" key="11">
    <source>
        <dbReference type="PROSITE-ProRule" id="PRU01360"/>
    </source>
</evidence>
<evidence type="ECO:0000256" key="10">
    <source>
        <dbReference type="ARBA" id="ARBA00023237"/>
    </source>
</evidence>
<evidence type="ECO:0000256" key="3">
    <source>
        <dbReference type="ARBA" id="ARBA00022452"/>
    </source>
</evidence>
<name>A0A328B4D6_9CAUL</name>
<evidence type="ECO:0000256" key="4">
    <source>
        <dbReference type="ARBA" id="ARBA00022496"/>
    </source>
</evidence>
<evidence type="ECO:0000256" key="5">
    <source>
        <dbReference type="ARBA" id="ARBA00022692"/>
    </source>
</evidence>
<comment type="subcellular location">
    <subcellularLocation>
        <location evidence="1 11">Cell outer membrane</location>
        <topology evidence="1 11">Multi-pass membrane protein</topology>
    </subcellularLocation>
</comment>
<dbReference type="Pfam" id="PF07715">
    <property type="entry name" value="Plug"/>
    <property type="match status" value="1"/>
</dbReference>
<dbReference type="InterPro" id="IPR036942">
    <property type="entry name" value="Beta-barrel_TonB_sf"/>
</dbReference>
<organism evidence="16 17">
    <name type="scientific">Phenylobacterium hankyongense</name>
    <dbReference type="NCBI Taxonomy" id="1813876"/>
    <lineage>
        <taxon>Bacteria</taxon>
        <taxon>Pseudomonadati</taxon>
        <taxon>Pseudomonadota</taxon>
        <taxon>Alphaproteobacteria</taxon>
        <taxon>Caulobacterales</taxon>
        <taxon>Caulobacteraceae</taxon>
        <taxon>Phenylobacterium</taxon>
    </lineage>
</organism>
<dbReference type="InterPro" id="IPR012910">
    <property type="entry name" value="Plug_dom"/>
</dbReference>
<dbReference type="AlphaFoldDB" id="A0A328B4D6"/>
<feature type="compositionally biased region" description="Polar residues" evidence="13">
    <location>
        <begin position="124"/>
        <end position="137"/>
    </location>
</feature>
<proteinExistence type="inferred from homology"/>
<comment type="caution">
    <text evidence="16">The sequence shown here is derived from an EMBL/GenBank/DDBJ whole genome shotgun (WGS) entry which is preliminary data.</text>
</comment>
<dbReference type="SUPFAM" id="SSF56935">
    <property type="entry name" value="Porins"/>
    <property type="match status" value="1"/>
</dbReference>
<comment type="similarity">
    <text evidence="11 12">Belongs to the TonB-dependent receptor family.</text>
</comment>
<feature type="domain" description="TonB-dependent receptor plug" evidence="15">
    <location>
        <begin position="103"/>
        <end position="208"/>
    </location>
</feature>
<evidence type="ECO:0000259" key="15">
    <source>
        <dbReference type="Pfam" id="PF07715"/>
    </source>
</evidence>
<sequence>MPPKPYSEALIDLALQADVSLLDASACRGTSRAGLNGTYTLDGALQRLLAGAPCSYRIVDPRTVRILPPAPSAAREGPAPAPVPLITELLVTATKRRQAADRLAAAISVLPHDQLEATRATDPGETTGQTAGVTMTNLGPGRDKLLMRGLSDGAFTGRARSTVGTYLDETPINYNAPDPDLRLVDVDRVEVVRGPQGALYGAGSLSGVYRIVTRKPDLETMSAGLGAAYAWTQGGSPSQSVDGYGNLPLIPGRLAIRISGYRETLGGYLDDVNLRRSNVDQTVREGGRVTLRAQLGDNWMADLSGTTQHLKSNDTQYTTSAMRGHQRANRVAEAHDNDFSEAALTVHGALGWADLTSSTAYVRHSYSSQYDASAALDLYSPNGSDLGVYSEATRVEMLVQDLVLTSSREGRFGWLAGLYGAGTVEETPSVLQVRTANGPLTTAYQESRRDRVRELAVYGETSYEWTPGWTVAAGARLFDTRLHATSNVMLPAPYQSRTLERSAGFAGVSPKLSLQWDLGSGELLYALVSEGYRAGGINSSGLAAPGPKQAEFQPDRLRNFELGAKLRAFDGHLAARGAVFYDLWRNIQTDQYRSPSGLAYTANVGDAQIGGVEAELAYAFDLGLSVQANALVSAPRFTRVNPDFASRLAPGLPGTPKVSGGMLAIYRRPLTARMALRLTAEASYVGRSRLTFDMASPTMGDYIKAKLSAGVTGPGWTADLFVSNPANDSGDTFAYGNPFSFGQVRQVTPQRPRTAGLAVTATF</sequence>
<dbReference type="PANTHER" id="PTHR32552:SF81">
    <property type="entry name" value="TONB-DEPENDENT OUTER MEMBRANE RECEPTOR"/>
    <property type="match status" value="1"/>
</dbReference>
<protein>
    <submittedName>
        <fullName evidence="16">TonB-dependent receptor</fullName>
    </submittedName>
</protein>
<keyword evidence="6" id="KW-0408">Iron</keyword>
<gene>
    <name evidence="16" type="ORF">DJ021_07960</name>
</gene>
<evidence type="ECO:0000256" key="7">
    <source>
        <dbReference type="ARBA" id="ARBA00023065"/>
    </source>
</evidence>
<keyword evidence="5 11" id="KW-0812">Transmembrane</keyword>
<dbReference type="Proteomes" id="UP000249842">
    <property type="component" value="Unassembled WGS sequence"/>
</dbReference>
<evidence type="ECO:0000256" key="13">
    <source>
        <dbReference type="SAM" id="MobiDB-lite"/>
    </source>
</evidence>
<dbReference type="Gene3D" id="3.55.50.30">
    <property type="match status" value="1"/>
</dbReference>
<dbReference type="InterPro" id="IPR039426">
    <property type="entry name" value="TonB-dep_rcpt-like"/>
</dbReference>
<keyword evidence="3 11" id="KW-1134">Transmembrane beta strand</keyword>
<dbReference type="PROSITE" id="PS52016">
    <property type="entry name" value="TONB_DEPENDENT_REC_3"/>
    <property type="match status" value="1"/>
</dbReference>
<keyword evidence="4" id="KW-0410">Iron transport</keyword>
<keyword evidence="9 11" id="KW-0472">Membrane</keyword>
<evidence type="ECO:0000256" key="1">
    <source>
        <dbReference type="ARBA" id="ARBA00004571"/>
    </source>
</evidence>
<feature type="region of interest" description="Disordered" evidence="13">
    <location>
        <begin position="119"/>
        <end position="138"/>
    </location>
</feature>
<keyword evidence="10 11" id="KW-0998">Cell outer membrane</keyword>
<dbReference type="OrthoDB" id="9760333at2"/>
<dbReference type="EMBL" id="QFYP01000001">
    <property type="protein sequence ID" value="RAK61737.1"/>
    <property type="molecule type" value="Genomic_DNA"/>
</dbReference>
<dbReference type="GO" id="GO:0006826">
    <property type="term" value="P:iron ion transport"/>
    <property type="evidence" value="ECO:0007669"/>
    <property type="project" value="UniProtKB-KW"/>
</dbReference>
<evidence type="ECO:0000256" key="12">
    <source>
        <dbReference type="RuleBase" id="RU003357"/>
    </source>
</evidence>